<evidence type="ECO:0000313" key="5">
    <source>
        <dbReference type="Proteomes" id="UP000777774"/>
    </source>
</evidence>
<evidence type="ECO:0000256" key="2">
    <source>
        <dbReference type="ARBA" id="ARBA00022679"/>
    </source>
</evidence>
<dbReference type="InterPro" id="IPR041698">
    <property type="entry name" value="Methyltransf_25"/>
</dbReference>
<evidence type="ECO:0000313" key="4">
    <source>
        <dbReference type="EMBL" id="NKY39130.1"/>
    </source>
</evidence>
<dbReference type="Pfam" id="PF13649">
    <property type="entry name" value="Methyltransf_25"/>
    <property type="match status" value="1"/>
</dbReference>
<protein>
    <submittedName>
        <fullName evidence="4">Methyltransferase domain-containing protein</fullName>
    </submittedName>
</protein>
<dbReference type="GO" id="GO:0032259">
    <property type="term" value="P:methylation"/>
    <property type="evidence" value="ECO:0007669"/>
    <property type="project" value="UniProtKB-KW"/>
</dbReference>
<gene>
    <name evidence="4" type="ORF">HGA02_06140</name>
</gene>
<dbReference type="Gene3D" id="1.10.150.290">
    <property type="entry name" value="S-adenosyl-L-methionine-dependent methyltransferases"/>
    <property type="match status" value="1"/>
</dbReference>
<dbReference type="Gene3D" id="3.40.50.150">
    <property type="entry name" value="Vaccinia Virus protein VP39"/>
    <property type="match status" value="1"/>
</dbReference>
<keyword evidence="5" id="KW-1185">Reference proteome</keyword>
<dbReference type="InterPro" id="IPR029063">
    <property type="entry name" value="SAM-dependent_MTases_sf"/>
</dbReference>
<accession>A0ABX1JXR9</accession>
<dbReference type="PANTHER" id="PTHR43861:SF1">
    <property type="entry name" value="TRANS-ACONITATE 2-METHYLTRANSFERASE"/>
    <property type="match status" value="1"/>
</dbReference>
<dbReference type="InterPro" id="IPR023149">
    <property type="entry name" value="Trans_acon_MeTrfase_C"/>
</dbReference>
<dbReference type="RefSeq" id="WP_168678259.1">
    <property type="nucleotide sequence ID" value="NZ_JAAXOY010000104.1"/>
</dbReference>
<keyword evidence="1 4" id="KW-0489">Methyltransferase</keyword>
<feature type="domain" description="Methyltransferase" evidence="3">
    <location>
        <begin position="44"/>
        <end position="138"/>
    </location>
</feature>
<comment type="caution">
    <text evidence="4">The sequence shown here is derived from an EMBL/GenBank/DDBJ whole genome shotgun (WGS) entry which is preliminary data.</text>
</comment>
<name>A0ABX1JXR9_9CELL</name>
<dbReference type="PANTHER" id="PTHR43861">
    <property type="entry name" value="TRANS-ACONITATE 2-METHYLTRANSFERASE-RELATED"/>
    <property type="match status" value="1"/>
</dbReference>
<reference evidence="4 5" key="1">
    <citation type="submission" date="2020-04" db="EMBL/GenBank/DDBJ databases">
        <title>MicrobeNet Type strains.</title>
        <authorList>
            <person name="Nicholson A.C."/>
        </authorList>
    </citation>
    <scope>NUCLEOTIDE SEQUENCE [LARGE SCALE GENOMIC DNA]</scope>
    <source>
        <strain evidence="4 5">ATCC BAA-787</strain>
    </source>
</reference>
<proteinExistence type="predicted"/>
<keyword evidence="2" id="KW-0808">Transferase</keyword>
<dbReference type="GO" id="GO:0008168">
    <property type="term" value="F:methyltransferase activity"/>
    <property type="evidence" value="ECO:0007669"/>
    <property type="project" value="UniProtKB-KW"/>
</dbReference>
<dbReference type="SUPFAM" id="SSF53335">
    <property type="entry name" value="S-adenosyl-L-methionine-dependent methyltransferases"/>
    <property type="match status" value="1"/>
</dbReference>
<organism evidence="4 5">
    <name type="scientific">Cellulomonas septica</name>
    <dbReference type="NCBI Taxonomy" id="285080"/>
    <lineage>
        <taxon>Bacteria</taxon>
        <taxon>Bacillati</taxon>
        <taxon>Actinomycetota</taxon>
        <taxon>Actinomycetes</taxon>
        <taxon>Micrococcales</taxon>
        <taxon>Cellulomonadaceae</taxon>
        <taxon>Cellulomonas</taxon>
    </lineage>
</organism>
<evidence type="ECO:0000259" key="3">
    <source>
        <dbReference type="Pfam" id="PF13649"/>
    </source>
</evidence>
<evidence type="ECO:0000256" key="1">
    <source>
        <dbReference type="ARBA" id="ARBA00022603"/>
    </source>
</evidence>
<dbReference type="CDD" id="cd02440">
    <property type="entry name" value="AdoMet_MTases"/>
    <property type="match status" value="1"/>
</dbReference>
<dbReference type="Proteomes" id="UP000777774">
    <property type="component" value="Unassembled WGS sequence"/>
</dbReference>
<dbReference type="EMBL" id="JAAXOY010000104">
    <property type="protein sequence ID" value="NKY39130.1"/>
    <property type="molecule type" value="Genomic_DNA"/>
</dbReference>
<sequence length="290" mass="32074">MSRYLPGPEASMWDPEQYALFASHRGRPFVDLLARVGAERPRLVVDLGCGDGPLTLSLTRRWPGARVVGLDSSPQMLDAARVLDTDRRVEWVQARAEEWDPTTLGAPVDVLVTNAALQWVPGHLDLLPRWVDALADDGWFAMQVPSNFDAPSHALMREVAARHPRAEDLLPVLHRAAAVAAPTDYLGVLASLGLDADVWQTTYEHVLDPEGVQRSPVLEWVRGTGLRPVLDVLTDDAERAAFLDDYTAALDAAYPRQPWGVVLGFRRTFAVGHRPPGPREPGRRRRLGRA</sequence>